<evidence type="ECO:0000313" key="2">
    <source>
        <dbReference type="EMBL" id="THU69337.1"/>
    </source>
</evidence>
<dbReference type="AlphaFoldDB" id="A0A4S8K3G3"/>
<dbReference type="Proteomes" id="UP000317650">
    <property type="component" value="Chromosome 8"/>
</dbReference>
<gene>
    <name evidence="2" type="ORF">C4D60_Mb08t13370</name>
</gene>
<evidence type="ECO:0000256" key="1">
    <source>
        <dbReference type="SAM" id="MobiDB-lite"/>
    </source>
</evidence>
<organism evidence="2 3">
    <name type="scientific">Musa balbisiana</name>
    <name type="common">Banana</name>
    <dbReference type="NCBI Taxonomy" id="52838"/>
    <lineage>
        <taxon>Eukaryota</taxon>
        <taxon>Viridiplantae</taxon>
        <taxon>Streptophyta</taxon>
        <taxon>Embryophyta</taxon>
        <taxon>Tracheophyta</taxon>
        <taxon>Spermatophyta</taxon>
        <taxon>Magnoliopsida</taxon>
        <taxon>Liliopsida</taxon>
        <taxon>Zingiberales</taxon>
        <taxon>Musaceae</taxon>
        <taxon>Musa</taxon>
    </lineage>
</organism>
<keyword evidence="3" id="KW-1185">Reference proteome</keyword>
<protein>
    <submittedName>
        <fullName evidence="2">Uncharacterized protein</fullName>
    </submittedName>
</protein>
<sequence length="127" mass="13738">MTIGTSVISTVHNSLMMNTNRSVSSRTGSLKLAIRVGSPRTANVTVQYGMACPQTDVGELVHASGNATVPIRKPSRLSSPSHGSRLGDQRGSKLFGRKQSVYRNLSTRSFFPYSVHFISCEVLAILL</sequence>
<name>A0A4S8K3G3_MUSBA</name>
<feature type="region of interest" description="Disordered" evidence="1">
    <location>
        <begin position="72"/>
        <end position="91"/>
    </location>
</feature>
<evidence type="ECO:0000313" key="3">
    <source>
        <dbReference type="Proteomes" id="UP000317650"/>
    </source>
</evidence>
<comment type="caution">
    <text evidence="2">The sequence shown here is derived from an EMBL/GenBank/DDBJ whole genome shotgun (WGS) entry which is preliminary data.</text>
</comment>
<proteinExistence type="predicted"/>
<accession>A0A4S8K3G3</accession>
<reference evidence="2 3" key="1">
    <citation type="journal article" date="2019" name="Nat. Plants">
        <title>Genome sequencing of Musa balbisiana reveals subgenome evolution and function divergence in polyploid bananas.</title>
        <authorList>
            <person name="Yao X."/>
        </authorList>
    </citation>
    <scope>NUCLEOTIDE SEQUENCE [LARGE SCALE GENOMIC DNA]</scope>
    <source>
        <strain evidence="3">cv. DH-PKW</strain>
        <tissue evidence="2">Leaves</tissue>
    </source>
</reference>
<dbReference type="EMBL" id="PYDT01000002">
    <property type="protein sequence ID" value="THU69337.1"/>
    <property type="molecule type" value="Genomic_DNA"/>
</dbReference>